<evidence type="ECO:0000256" key="1">
    <source>
        <dbReference type="SAM" id="Coils"/>
    </source>
</evidence>
<feature type="coiled-coil region" evidence="1">
    <location>
        <begin position="92"/>
        <end position="126"/>
    </location>
</feature>
<feature type="compositionally biased region" description="Low complexity" evidence="2">
    <location>
        <begin position="148"/>
        <end position="157"/>
    </location>
</feature>
<feature type="compositionally biased region" description="Polar residues" evidence="2">
    <location>
        <begin position="180"/>
        <end position="193"/>
    </location>
</feature>
<keyword evidence="4" id="KW-1185">Reference proteome</keyword>
<organism evidence="3 4">
    <name type="scientific">Phascolomyces articulosus</name>
    <dbReference type="NCBI Taxonomy" id="60185"/>
    <lineage>
        <taxon>Eukaryota</taxon>
        <taxon>Fungi</taxon>
        <taxon>Fungi incertae sedis</taxon>
        <taxon>Mucoromycota</taxon>
        <taxon>Mucoromycotina</taxon>
        <taxon>Mucoromycetes</taxon>
        <taxon>Mucorales</taxon>
        <taxon>Lichtheimiaceae</taxon>
        <taxon>Phascolomyces</taxon>
    </lineage>
</organism>
<comment type="caution">
    <text evidence="3">The sequence shown here is derived from an EMBL/GenBank/DDBJ whole genome shotgun (WGS) entry which is preliminary data.</text>
</comment>
<feature type="region of interest" description="Disordered" evidence="2">
    <location>
        <begin position="134"/>
        <end position="254"/>
    </location>
</feature>
<sequence>MDDEFDDNWITSDILDAIDQQETQFVNTQQVPQPITISTQAYPQPPVTTAATNRPVLIVTNGQSNRQYQQYDQTEQLIDNLRFTEDRLRLKLAQEENAREAMHRDLEQARSELRSMEAVLEGLRFHVQSLKKTKNDGMSSSAGGGVGSSTITSPSGGKKSIFPSEPGFSDPIYSKRNTRSRATTPSPAPSMSQRLERKRTAETMVMEKASIASPPSPLLSSSSSTATITTAQTTTKKEAKPSVPVAPLVPTVTQSDHKTTEYNEFVRRLLGSEYNQLQMEQHGCICKFPNMWSTGLINDLCKRFISHFNPPRYNDQKLALLAGDIYNCITRSKNVDLDITIQQLMSIFGHILAICIKDEMFDVISKTVEMIHLLTFSNEAVEYLLREFKRVENDSILWNLSTCFDLFDILIPENESQLAQHIPTDISSMTIKELDEFCKMYQITATKLDMLIKYEASCKFSHSSIHHILDIFMRLSIVDLSAPQSLYFLLRQPFFFKLLSVNAPMMMTIKALNLLTELALCDDVTKMMMKIDLNQENPISIVSALVSLLPMRQPSQAPEDIKLWYLLRTKTIDVLKLIVESTSILESLLREACNEISTPVQQMMYDECARLKHINEPPFPAITFDMSETLIHNSLELIHSVLKQHGTIERFSYEECKTTKTRLEFAKACISALHGGHPSILNEITSIEDLLKIKHYAIQQGSDMNTMTTK</sequence>
<feature type="compositionally biased region" description="Low complexity" evidence="2">
    <location>
        <begin position="209"/>
        <end position="234"/>
    </location>
</feature>
<reference evidence="3" key="1">
    <citation type="journal article" date="2022" name="IScience">
        <title>Evolution of zygomycete secretomes and the origins of terrestrial fungal ecologies.</title>
        <authorList>
            <person name="Chang Y."/>
            <person name="Wang Y."/>
            <person name="Mondo S."/>
            <person name="Ahrendt S."/>
            <person name="Andreopoulos W."/>
            <person name="Barry K."/>
            <person name="Beard J."/>
            <person name="Benny G.L."/>
            <person name="Blankenship S."/>
            <person name="Bonito G."/>
            <person name="Cuomo C."/>
            <person name="Desiro A."/>
            <person name="Gervers K.A."/>
            <person name="Hundley H."/>
            <person name="Kuo A."/>
            <person name="LaButti K."/>
            <person name="Lang B.F."/>
            <person name="Lipzen A."/>
            <person name="O'Donnell K."/>
            <person name="Pangilinan J."/>
            <person name="Reynolds N."/>
            <person name="Sandor L."/>
            <person name="Smith M.E."/>
            <person name="Tsang A."/>
            <person name="Grigoriev I.V."/>
            <person name="Stajich J.E."/>
            <person name="Spatafora J.W."/>
        </authorList>
    </citation>
    <scope>NUCLEOTIDE SEQUENCE</scope>
    <source>
        <strain evidence="3">RSA 2281</strain>
    </source>
</reference>
<dbReference type="AlphaFoldDB" id="A0AAD5PBJ7"/>
<evidence type="ECO:0000313" key="3">
    <source>
        <dbReference type="EMBL" id="KAI9256446.1"/>
    </source>
</evidence>
<dbReference type="EMBL" id="JAIXMP010000021">
    <property type="protein sequence ID" value="KAI9256446.1"/>
    <property type="molecule type" value="Genomic_DNA"/>
</dbReference>
<name>A0AAD5PBJ7_9FUNG</name>
<protein>
    <submittedName>
        <fullName evidence="3">Uncharacterized protein</fullName>
    </submittedName>
</protein>
<evidence type="ECO:0000256" key="2">
    <source>
        <dbReference type="SAM" id="MobiDB-lite"/>
    </source>
</evidence>
<accession>A0AAD5PBJ7</accession>
<reference evidence="3" key="2">
    <citation type="submission" date="2023-02" db="EMBL/GenBank/DDBJ databases">
        <authorList>
            <consortium name="DOE Joint Genome Institute"/>
            <person name="Mondo S.J."/>
            <person name="Chang Y."/>
            <person name="Wang Y."/>
            <person name="Ahrendt S."/>
            <person name="Andreopoulos W."/>
            <person name="Barry K."/>
            <person name="Beard J."/>
            <person name="Benny G.L."/>
            <person name="Blankenship S."/>
            <person name="Bonito G."/>
            <person name="Cuomo C."/>
            <person name="Desiro A."/>
            <person name="Gervers K.A."/>
            <person name="Hundley H."/>
            <person name="Kuo A."/>
            <person name="LaButti K."/>
            <person name="Lang B.F."/>
            <person name="Lipzen A."/>
            <person name="O'Donnell K."/>
            <person name="Pangilinan J."/>
            <person name="Reynolds N."/>
            <person name="Sandor L."/>
            <person name="Smith M.W."/>
            <person name="Tsang A."/>
            <person name="Grigoriev I.V."/>
            <person name="Stajich J.E."/>
            <person name="Spatafora J.W."/>
        </authorList>
    </citation>
    <scope>NUCLEOTIDE SEQUENCE</scope>
    <source>
        <strain evidence="3">RSA 2281</strain>
    </source>
</reference>
<proteinExistence type="predicted"/>
<evidence type="ECO:0000313" key="4">
    <source>
        <dbReference type="Proteomes" id="UP001209540"/>
    </source>
</evidence>
<dbReference type="Proteomes" id="UP001209540">
    <property type="component" value="Unassembled WGS sequence"/>
</dbReference>
<keyword evidence="1" id="KW-0175">Coiled coil</keyword>
<gene>
    <name evidence="3" type="ORF">BDA99DRAFT_516398</name>
</gene>